<evidence type="ECO:0000313" key="1">
    <source>
        <dbReference type="EMBL" id="CAG8538755.1"/>
    </source>
</evidence>
<feature type="non-terminal residue" evidence="1">
    <location>
        <position position="306"/>
    </location>
</feature>
<comment type="caution">
    <text evidence="1">The sequence shown here is derived from an EMBL/GenBank/DDBJ whole genome shotgun (WGS) entry which is preliminary data.</text>
</comment>
<sequence length="306" mass="35446">KDEFDWLYYEENEDSDKMFFHHANTQDHKKSLPIAYNQTTIEYGFKQLISSDKLKIIQNIQYVYFLAKNHYTTHSLKKAQDIIADSPVTLYSEYGTYDNDISARKFIKAISFVIEESLINEIQNSLYWSIQINESNMIKQEKILAIISKHLSDNYLITYFLSIIQLDNAVAKLIVDSINQFLLAKKLDLNNIFHIGSDSASTILGKNNGVAAIFKKQNPFLLEHYYISYRLALAAKDATKNVSYFENYDSIINHLYSYLLSLSNIVSNLYRILDSVKVALEEDSSKNIVAYGLYNMMDQNFYLAIK</sequence>
<accession>A0ACA9LSS7</accession>
<dbReference type="Proteomes" id="UP000789860">
    <property type="component" value="Unassembled WGS sequence"/>
</dbReference>
<organism evidence="1 2">
    <name type="scientific">Scutellospora calospora</name>
    <dbReference type="NCBI Taxonomy" id="85575"/>
    <lineage>
        <taxon>Eukaryota</taxon>
        <taxon>Fungi</taxon>
        <taxon>Fungi incertae sedis</taxon>
        <taxon>Mucoromycota</taxon>
        <taxon>Glomeromycotina</taxon>
        <taxon>Glomeromycetes</taxon>
        <taxon>Diversisporales</taxon>
        <taxon>Gigasporaceae</taxon>
        <taxon>Scutellospora</taxon>
    </lineage>
</organism>
<evidence type="ECO:0000313" key="2">
    <source>
        <dbReference type="Proteomes" id="UP000789860"/>
    </source>
</evidence>
<keyword evidence="2" id="KW-1185">Reference proteome</keyword>
<gene>
    <name evidence="1" type="ORF">SCALOS_LOCUS4755</name>
</gene>
<proteinExistence type="predicted"/>
<name>A0ACA9LSS7_9GLOM</name>
<protein>
    <submittedName>
        <fullName evidence="1">8959_t:CDS:1</fullName>
    </submittedName>
</protein>
<feature type="non-terminal residue" evidence="1">
    <location>
        <position position="1"/>
    </location>
</feature>
<reference evidence="1" key="1">
    <citation type="submission" date="2021-06" db="EMBL/GenBank/DDBJ databases">
        <authorList>
            <person name="Kallberg Y."/>
            <person name="Tangrot J."/>
            <person name="Rosling A."/>
        </authorList>
    </citation>
    <scope>NUCLEOTIDE SEQUENCE</scope>
    <source>
        <strain evidence="1">AU212A</strain>
    </source>
</reference>
<dbReference type="EMBL" id="CAJVPM010006780">
    <property type="protein sequence ID" value="CAG8538755.1"/>
    <property type="molecule type" value="Genomic_DNA"/>
</dbReference>